<keyword evidence="3" id="KW-1185">Reference proteome</keyword>
<dbReference type="EMBL" id="JPVP01000060">
    <property type="protein sequence ID" value="KGR81632.1"/>
    <property type="molecule type" value="Genomic_DNA"/>
</dbReference>
<organism evidence="2 3">
    <name type="scientific">Lysinibacillus odysseyi 34hs-1 = NBRC 100172</name>
    <dbReference type="NCBI Taxonomy" id="1220589"/>
    <lineage>
        <taxon>Bacteria</taxon>
        <taxon>Bacillati</taxon>
        <taxon>Bacillota</taxon>
        <taxon>Bacilli</taxon>
        <taxon>Bacillales</taxon>
        <taxon>Bacillaceae</taxon>
        <taxon>Lysinibacillus</taxon>
    </lineage>
</organism>
<dbReference type="STRING" id="1220589.CD32_19975"/>
<sequence>MVNNIPVYAHRGASAYVLENSMEAFEKAIALHADGIELDVQCSKEGTVFVYHDLNLKRLTGVDKFIHDCTDEELCNFRIGRRTFFRFIGNKRIPTFEKVLEWANKHNVKLNIELKESLIDNLDPMIRLLKSQSLPKGSHVSSFHDVLLEKIKKECPHVETAIIVTRKFDWAALDAMKHIDAVHAHKRYYKPRFLQICEKAKKPMRFYAIDGKEAFLQRPHPVVAGWITDFPDRLAKKQPNRKKKV</sequence>
<feature type="domain" description="GP-PDE" evidence="1">
    <location>
        <begin position="5"/>
        <end position="238"/>
    </location>
</feature>
<dbReference type="PROSITE" id="PS51704">
    <property type="entry name" value="GP_PDE"/>
    <property type="match status" value="1"/>
</dbReference>
<name>A0A0A3J3K5_9BACI</name>
<dbReference type="eggNOG" id="COG0584">
    <property type="taxonomic scope" value="Bacteria"/>
</dbReference>
<dbReference type="RefSeq" id="WP_036158217.1">
    <property type="nucleotide sequence ID" value="NZ_AVCX01000001.1"/>
</dbReference>
<gene>
    <name evidence="2" type="ORF">CD32_19975</name>
</gene>
<evidence type="ECO:0000259" key="1">
    <source>
        <dbReference type="PROSITE" id="PS51704"/>
    </source>
</evidence>
<evidence type="ECO:0000313" key="2">
    <source>
        <dbReference type="EMBL" id="KGR81632.1"/>
    </source>
</evidence>
<dbReference type="InterPro" id="IPR017946">
    <property type="entry name" value="PLC-like_Pdiesterase_TIM-brl"/>
</dbReference>
<evidence type="ECO:0000313" key="3">
    <source>
        <dbReference type="Proteomes" id="UP000030437"/>
    </source>
</evidence>
<dbReference type="Proteomes" id="UP000030437">
    <property type="component" value="Unassembled WGS sequence"/>
</dbReference>
<dbReference type="Pfam" id="PF03009">
    <property type="entry name" value="GDPD"/>
    <property type="match status" value="1"/>
</dbReference>
<dbReference type="GO" id="GO:0006629">
    <property type="term" value="P:lipid metabolic process"/>
    <property type="evidence" value="ECO:0007669"/>
    <property type="project" value="InterPro"/>
</dbReference>
<accession>A0A0A3J3K5</accession>
<dbReference type="SUPFAM" id="SSF51695">
    <property type="entry name" value="PLC-like phosphodiesterases"/>
    <property type="match status" value="1"/>
</dbReference>
<dbReference type="AlphaFoldDB" id="A0A0A3J3K5"/>
<protein>
    <submittedName>
        <fullName evidence="2">Glycerophosphodiester phosphodiesterase</fullName>
    </submittedName>
</protein>
<dbReference type="InterPro" id="IPR030395">
    <property type="entry name" value="GP_PDE_dom"/>
</dbReference>
<dbReference type="PANTHER" id="PTHR46211">
    <property type="entry name" value="GLYCEROPHOSPHORYL DIESTER PHOSPHODIESTERASE"/>
    <property type="match status" value="1"/>
</dbReference>
<proteinExistence type="predicted"/>
<dbReference type="Gene3D" id="3.20.20.190">
    <property type="entry name" value="Phosphatidylinositol (PI) phosphodiesterase"/>
    <property type="match status" value="1"/>
</dbReference>
<reference evidence="2 3" key="1">
    <citation type="submission" date="2014-02" db="EMBL/GenBank/DDBJ databases">
        <title>Draft genome sequence of Lysinibacillus odysseyi NBRC 100172.</title>
        <authorList>
            <person name="Zhang F."/>
            <person name="Wang G."/>
            <person name="Zhang L."/>
        </authorList>
    </citation>
    <scope>NUCLEOTIDE SEQUENCE [LARGE SCALE GENOMIC DNA]</scope>
    <source>
        <strain evidence="2 3">NBRC 100172</strain>
    </source>
</reference>
<dbReference type="OrthoDB" id="384721at2"/>
<dbReference type="GO" id="GO:0008081">
    <property type="term" value="F:phosphoric diester hydrolase activity"/>
    <property type="evidence" value="ECO:0007669"/>
    <property type="project" value="InterPro"/>
</dbReference>
<dbReference type="PANTHER" id="PTHR46211:SF1">
    <property type="entry name" value="GLYCEROPHOSPHODIESTER PHOSPHODIESTERASE, CYTOPLASMIC"/>
    <property type="match status" value="1"/>
</dbReference>
<comment type="caution">
    <text evidence="2">The sequence shown here is derived from an EMBL/GenBank/DDBJ whole genome shotgun (WGS) entry which is preliminary data.</text>
</comment>